<dbReference type="EMBL" id="WKKF01000002">
    <property type="protein sequence ID" value="MRX54643.1"/>
    <property type="molecule type" value="Genomic_DNA"/>
</dbReference>
<evidence type="ECO:0000313" key="3">
    <source>
        <dbReference type="Proteomes" id="UP000441585"/>
    </source>
</evidence>
<keyword evidence="3" id="KW-1185">Reference proteome</keyword>
<comment type="caution">
    <text evidence="2">The sequence shown here is derived from an EMBL/GenBank/DDBJ whole genome shotgun (WGS) entry which is preliminary data.</text>
</comment>
<dbReference type="RefSeq" id="WP_154318660.1">
    <property type="nucleotide sequence ID" value="NZ_CAJGAA010000002.1"/>
</dbReference>
<evidence type="ECO:0000256" key="1">
    <source>
        <dbReference type="SAM" id="MobiDB-lite"/>
    </source>
</evidence>
<sequence>MTNAKKTHADKPTAEWKTNDFLAYLTERHSELYGIDYRPFRSWAAERGLIGGLVGTKTKAAKVSPEFLRKFIDECFASHRVTAQYPGVSFSWFYQYKTAIWQRLEAEELAERQREEAEAKRQAAGSVDAEDLDGWF</sequence>
<dbReference type="Proteomes" id="UP000441585">
    <property type="component" value="Unassembled WGS sequence"/>
</dbReference>
<reference evidence="2 3" key="1">
    <citation type="submission" date="2019-11" db="EMBL/GenBank/DDBJ databases">
        <title>Bacillus idriensis genome.</title>
        <authorList>
            <person name="Konopka E.N."/>
            <person name="Newman J.D."/>
        </authorList>
    </citation>
    <scope>NUCLEOTIDE SEQUENCE [LARGE SCALE GENOMIC DNA]</scope>
    <source>
        <strain evidence="2 3">DSM 19097</strain>
    </source>
</reference>
<organism evidence="2 3">
    <name type="scientific">Metabacillus idriensis</name>
    <dbReference type="NCBI Taxonomy" id="324768"/>
    <lineage>
        <taxon>Bacteria</taxon>
        <taxon>Bacillati</taxon>
        <taxon>Bacillota</taxon>
        <taxon>Bacilli</taxon>
        <taxon>Bacillales</taxon>
        <taxon>Bacillaceae</taxon>
        <taxon>Metabacillus</taxon>
    </lineage>
</organism>
<name>A0A6I2MFR4_9BACI</name>
<accession>A0A6I2MFR4</accession>
<evidence type="ECO:0000313" key="2">
    <source>
        <dbReference type="EMBL" id="MRX54643.1"/>
    </source>
</evidence>
<feature type="region of interest" description="Disordered" evidence="1">
    <location>
        <begin position="115"/>
        <end position="136"/>
    </location>
</feature>
<gene>
    <name evidence="2" type="ORF">GJU41_11735</name>
</gene>
<dbReference type="AlphaFoldDB" id="A0A6I2MFR4"/>
<proteinExistence type="predicted"/>
<protein>
    <submittedName>
        <fullName evidence="2">Uncharacterized protein</fullName>
    </submittedName>
</protein>